<accession>A0A133KSH0</accession>
<dbReference type="AlphaFoldDB" id="A0A133KSH0"/>
<feature type="region of interest" description="Disordered" evidence="1">
    <location>
        <begin position="1"/>
        <end position="46"/>
    </location>
</feature>
<proteinExistence type="predicted"/>
<dbReference type="EMBL" id="LRPO01000016">
    <property type="protein sequence ID" value="KWZ82290.1"/>
    <property type="molecule type" value="Genomic_DNA"/>
</dbReference>
<evidence type="ECO:0000313" key="2">
    <source>
        <dbReference type="EMBL" id="KWZ82290.1"/>
    </source>
</evidence>
<sequence length="46" mass="4920">MRHTAGVRARGEERPASLPGITAMREAGASVDGSIAITRRKEGSRR</sequence>
<protein>
    <submittedName>
        <fullName evidence="2">Uncharacterized protein</fullName>
    </submittedName>
</protein>
<dbReference type="PATRIC" id="fig|1681.53.peg.359"/>
<reference evidence="2 3" key="1">
    <citation type="submission" date="2016-01" db="EMBL/GenBank/DDBJ databases">
        <authorList>
            <person name="Oliw E.H."/>
        </authorList>
    </citation>
    <scope>NUCLEOTIDE SEQUENCE [LARGE SCALE GENOMIC DNA]</scope>
    <source>
        <strain evidence="2 3">MJR8628B</strain>
    </source>
</reference>
<dbReference type="Proteomes" id="UP000070092">
    <property type="component" value="Unassembled WGS sequence"/>
</dbReference>
<gene>
    <name evidence="2" type="ORF">HMPREF3196_00371</name>
</gene>
<evidence type="ECO:0000313" key="3">
    <source>
        <dbReference type="Proteomes" id="UP000070092"/>
    </source>
</evidence>
<name>A0A133KSH0_BIFBI</name>
<evidence type="ECO:0000256" key="1">
    <source>
        <dbReference type="SAM" id="MobiDB-lite"/>
    </source>
</evidence>
<comment type="caution">
    <text evidence="2">The sequence shown here is derived from an EMBL/GenBank/DDBJ whole genome shotgun (WGS) entry which is preliminary data.</text>
</comment>
<organism evidence="2 3">
    <name type="scientific">Bifidobacterium bifidum</name>
    <dbReference type="NCBI Taxonomy" id="1681"/>
    <lineage>
        <taxon>Bacteria</taxon>
        <taxon>Bacillati</taxon>
        <taxon>Actinomycetota</taxon>
        <taxon>Actinomycetes</taxon>
        <taxon>Bifidobacteriales</taxon>
        <taxon>Bifidobacteriaceae</taxon>
        <taxon>Bifidobacterium</taxon>
    </lineage>
</organism>